<sequence length="314" mass="36619">MTLYSIFRSAHRKEKRPVSRVSRLSQPKTSKLPNGQIPAEILDLIYEQLPVLEQLYFALTCKYLYDHFVSFLKTRDPDHAKLLIPSEKRLPIYRNAELGKRPRIQLLRQLENERWKCCVVCMNLHPRASFKPSRHAKKGSCCNKCAILHDCLPFAGLVDICPCLSIAFNERQLLLDILSSLEDSKTLFPEDFIHDSQWMKLSHYCKVTSHPYAQAAIKTEFYKDDYESIQVRNTYTFDFPEGLAGVLSGICPHKETNRWIKQFFIEAGLDYSAWGEKAFPTATKRHMFKVVTERDLGRKTWDKRGWKVNRNDRG</sequence>
<protein>
    <recommendedName>
        <fullName evidence="3">F-box domain-containing protein</fullName>
    </recommendedName>
</protein>
<gene>
    <name evidence="1" type="ORF">N7505_005648</name>
</gene>
<comment type="caution">
    <text evidence="1">The sequence shown here is derived from an EMBL/GenBank/DDBJ whole genome shotgun (WGS) entry which is preliminary data.</text>
</comment>
<evidence type="ECO:0008006" key="3">
    <source>
        <dbReference type="Google" id="ProtNLM"/>
    </source>
</evidence>
<name>A0ABQ8WIY0_PENCH</name>
<organism evidence="1 2">
    <name type="scientific">Penicillium chrysogenum</name>
    <name type="common">Penicillium notatum</name>
    <dbReference type="NCBI Taxonomy" id="5076"/>
    <lineage>
        <taxon>Eukaryota</taxon>
        <taxon>Fungi</taxon>
        <taxon>Dikarya</taxon>
        <taxon>Ascomycota</taxon>
        <taxon>Pezizomycotina</taxon>
        <taxon>Eurotiomycetes</taxon>
        <taxon>Eurotiomycetidae</taxon>
        <taxon>Eurotiales</taxon>
        <taxon>Aspergillaceae</taxon>
        <taxon>Penicillium</taxon>
        <taxon>Penicillium chrysogenum species complex</taxon>
    </lineage>
</organism>
<accession>A0ABQ8WIY0</accession>
<reference evidence="1 2" key="1">
    <citation type="journal article" date="2023" name="IMA Fungus">
        <title>Comparative genomic study of the Penicillium genus elucidates a diverse pangenome and 15 lateral gene transfer events.</title>
        <authorList>
            <person name="Petersen C."/>
            <person name="Sorensen T."/>
            <person name="Nielsen M.R."/>
            <person name="Sondergaard T.E."/>
            <person name="Sorensen J.L."/>
            <person name="Fitzpatrick D.A."/>
            <person name="Frisvad J.C."/>
            <person name="Nielsen K.L."/>
        </authorList>
    </citation>
    <scope>NUCLEOTIDE SEQUENCE [LARGE SCALE GENOMIC DNA]</scope>
    <source>
        <strain evidence="1 2">IBT 3361</strain>
    </source>
</reference>
<dbReference type="Proteomes" id="UP001220256">
    <property type="component" value="Unassembled WGS sequence"/>
</dbReference>
<evidence type="ECO:0000313" key="1">
    <source>
        <dbReference type="EMBL" id="KAJ5269890.1"/>
    </source>
</evidence>
<keyword evidence="2" id="KW-1185">Reference proteome</keyword>
<dbReference type="EMBL" id="JAPVEB010000003">
    <property type="protein sequence ID" value="KAJ5269890.1"/>
    <property type="molecule type" value="Genomic_DNA"/>
</dbReference>
<proteinExistence type="predicted"/>
<evidence type="ECO:0000313" key="2">
    <source>
        <dbReference type="Proteomes" id="UP001220256"/>
    </source>
</evidence>